<evidence type="ECO:0000259" key="2">
    <source>
        <dbReference type="PROSITE" id="PS50181"/>
    </source>
</evidence>
<dbReference type="OrthoDB" id="424465at2759"/>
<proteinExistence type="predicted"/>
<dbReference type="EMBL" id="KN825001">
    <property type="protein sequence ID" value="KIK96144.1"/>
    <property type="molecule type" value="Genomic_DNA"/>
</dbReference>
<dbReference type="STRING" id="930991.A0A0D0E4K3"/>
<evidence type="ECO:0000256" key="1">
    <source>
        <dbReference type="SAM" id="SignalP"/>
    </source>
</evidence>
<dbReference type="Proteomes" id="UP000054538">
    <property type="component" value="Unassembled WGS sequence"/>
</dbReference>
<reference evidence="4" key="2">
    <citation type="submission" date="2015-01" db="EMBL/GenBank/DDBJ databases">
        <title>Evolutionary Origins and Diversification of the Mycorrhizal Mutualists.</title>
        <authorList>
            <consortium name="DOE Joint Genome Institute"/>
            <consortium name="Mycorrhizal Genomics Consortium"/>
            <person name="Kohler A."/>
            <person name="Kuo A."/>
            <person name="Nagy L.G."/>
            <person name="Floudas D."/>
            <person name="Copeland A."/>
            <person name="Barry K.W."/>
            <person name="Cichocki N."/>
            <person name="Veneault-Fourrey C."/>
            <person name="LaButti K."/>
            <person name="Lindquist E.A."/>
            <person name="Lipzen A."/>
            <person name="Lundell T."/>
            <person name="Morin E."/>
            <person name="Murat C."/>
            <person name="Riley R."/>
            <person name="Ohm R."/>
            <person name="Sun H."/>
            <person name="Tunlid A."/>
            <person name="Henrissat B."/>
            <person name="Grigoriev I.V."/>
            <person name="Hibbett D.S."/>
            <person name="Martin F."/>
        </authorList>
    </citation>
    <scope>NUCLEOTIDE SEQUENCE [LARGE SCALE GENOMIC DNA]</scope>
    <source>
        <strain evidence="4">Ve08.2h10</strain>
    </source>
</reference>
<sequence>MTLAFIHLPQDALILICLHLSVGDILNLMQTCRVIHALGSLDYLWHRLLANWDIPLDVPLNVDLVTLPSDFLRNAVVKALELDRRWRDSSSHLHYAQRIISPNSSFVDGLRLLPGGRWLITIQYEQTTRTHITLWSMKDPSEAHPTFQESVIGRVRFLQAHHHELDQITIGIAFARGTMETIRVYNVLLQDDSSNVPQHPLAFEAASEELSTFGRIAGMKICGKVMTVVFAPLSPSQDEGKIVCVNLLSKIAAIIQCPDWSFACGRVKLFHRHFAVITSRYTPQNASACIYYHGLPSVIIDANPPSTAPCWPTTLPINSSPIASISWKADSTLVFELSDDMLTNTGDTCSFTMLGGPTHQYGNRTATSIVVLRVSFNGANVSCNPTSVTCRSLPFISEVRASPSGRRAVWLCPDPDTQECTLMKFASGRTSEAHELAPCVSTLMPSFSGLPFNPRDIHSFAFDEISCRLAVSLPSGELYILQY</sequence>
<keyword evidence="4" id="KW-1185">Reference proteome</keyword>
<dbReference type="Pfam" id="PF12937">
    <property type="entry name" value="F-box-like"/>
    <property type="match status" value="1"/>
</dbReference>
<dbReference type="Gene3D" id="1.20.1280.50">
    <property type="match status" value="1"/>
</dbReference>
<organism evidence="3 4">
    <name type="scientific">Paxillus rubicundulus Ve08.2h10</name>
    <dbReference type="NCBI Taxonomy" id="930991"/>
    <lineage>
        <taxon>Eukaryota</taxon>
        <taxon>Fungi</taxon>
        <taxon>Dikarya</taxon>
        <taxon>Basidiomycota</taxon>
        <taxon>Agaricomycotina</taxon>
        <taxon>Agaricomycetes</taxon>
        <taxon>Agaricomycetidae</taxon>
        <taxon>Boletales</taxon>
        <taxon>Paxilineae</taxon>
        <taxon>Paxillaceae</taxon>
        <taxon>Paxillus</taxon>
    </lineage>
</organism>
<dbReference type="PROSITE" id="PS50181">
    <property type="entry name" value="FBOX"/>
    <property type="match status" value="1"/>
</dbReference>
<protein>
    <recommendedName>
        <fullName evidence="2">F-box domain-containing protein</fullName>
    </recommendedName>
</protein>
<accession>A0A0D0E4K3</accession>
<name>A0A0D0E4K3_9AGAM</name>
<dbReference type="InterPro" id="IPR001810">
    <property type="entry name" value="F-box_dom"/>
</dbReference>
<feature type="signal peptide" evidence="1">
    <location>
        <begin position="1"/>
        <end position="23"/>
    </location>
</feature>
<gene>
    <name evidence="3" type="ORF">PAXRUDRAFT_826269</name>
</gene>
<keyword evidence="1" id="KW-0732">Signal</keyword>
<dbReference type="AlphaFoldDB" id="A0A0D0E4K3"/>
<feature type="chain" id="PRO_5002226041" description="F-box domain-containing protein" evidence="1">
    <location>
        <begin position="24"/>
        <end position="483"/>
    </location>
</feature>
<feature type="domain" description="F-box" evidence="2">
    <location>
        <begin position="2"/>
        <end position="48"/>
    </location>
</feature>
<evidence type="ECO:0000313" key="3">
    <source>
        <dbReference type="EMBL" id="KIK96144.1"/>
    </source>
</evidence>
<dbReference type="InterPro" id="IPR036047">
    <property type="entry name" value="F-box-like_dom_sf"/>
</dbReference>
<dbReference type="SUPFAM" id="SSF82171">
    <property type="entry name" value="DPP6 N-terminal domain-like"/>
    <property type="match status" value="1"/>
</dbReference>
<dbReference type="HOGENOM" id="CLU_028039_0_0_1"/>
<evidence type="ECO:0000313" key="4">
    <source>
        <dbReference type="Proteomes" id="UP000054538"/>
    </source>
</evidence>
<dbReference type="SUPFAM" id="SSF81383">
    <property type="entry name" value="F-box domain"/>
    <property type="match status" value="1"/>
</dbReference>
<dbReference type="InParanoid" id="A0A0D0E4K3"/>
<reference evidence="3 4" key="1">
    <citation type="submission" date="2014-04" db="EMBL/GenBank/DDBJ databases">
        <authorList>
            <consortium name="DOE Joint Genome Institute"/>
            <person name="Kuo A."/>
            <person name="Kohler A."/>
            <person name="Jargeat P."/>
            <person name="Nagy L.G."/>
            <person name="Floudas D."/>
            <person name="Copeland A."/>
            <person name="Barry K.W."/>
            <person name="Cichocki N."/>
            <person name="Veneault-Fourrey C."/>
            <person name="LaButti K."/>
            <person name="Lindquist E.A."/>
            <person name="Lipzen A."/>
            <person name="Lundell T."/>
            <person name="Morin E."/>
            <person name="Murat C."/>
            <person name="Sun H."/>
            <person name="Tunlid A."/>
            <person name="Henrissat B."/>
            <person name="Grigoriev I.V."/>
            <person name="Hibbett D.S."/>
            <person name="Martin F."/>
            <person name="Nordberg H.P."/>
            <person name="Cantor M.N."/>
            <person name="Hua S.X."/>
        </authorList>
    </citation>
    <scope>NUCLEOTIDE SEQUENCE [LARGE SCALE GENOMIC DNA]</scope>
    <source>
        <strain evidence="3 4">Ve08.2h10</strain>
    </source>
</reference>